<dbReference type="EMBL" id="UINC01140179">
    <property type="protein sequence ID" value="SVD27171.1"/>
    <property type="molecule type" value="Genomic_DNA"/>
</dbReference>
<evidence type="ECO:0008006" key="2">
    <source>
        <dbReference type="Google" id="ProtNLM"/>
    </source>
</evidence>
<gene>
    <name evidence="1" type="ORF">METZ01_LOCUS380025</name>
</gene>
<dbReference type="Pfam" id="PF01715">
    <property type="entry name" value="IPPT"/>
    <property type="match status" value="1"/>
</dbReference>
<evidence type="ECO:0000313" key="1">
    <source>
        <dbReference type="EMBL" id="SVD27171.1"/>
    </source>
</evidence>
<proteinExistence type="predicted"/>
<organism evidence="1">
    <name type="scientific">marine metagenome</name>
    <dbReference type="NCBI Taxonomy" id="408172"/>
    <lineage>
        <taxon>unclassified sequences</taxon>
        <taxon>metagenomes</taxon>
        <taxon>ecological metagenomes</taxon>
    </lineage>
</organism>
<dbReference type="Gene3D" id="1.10.287.890">
    <property type="entry name" value="Crystal structure of tRNA isopentenylpyrophosphate transferase (bh2366) domain"/>
    <property type="match status" value="1"/>
</dbReference>
<sequence>NLFLKIFLNPQRDQLINKINLRVERMFKEGANKEVEKFLKLNVKKDMSANKVIGVKEISSFLKKNLTLDNTKELIKIRTRQYAKRQFTWARGKMTSWEMVNPKNYKEILKKVTY</sequence>
<feature type="non-terminal residue" evidence="1">
    <location>
        <position position="1"/>
    </location>
</feature>
<dbReference type="AlphaFoldDB" id="A0A382U0A1"/>
<protein>
    <recommendedName>
        <fullName evidence="2">tRNA (Adenosine(37)-N6)-dimethylallyltransferase MiaA</fullName>
    </recommendedName>
</protein>
<accession>A0A382U0A1</accession>
<reference evidence="1" key="1">
    <citation type="submission" date="2018-05" db="EMBL/GenBank/DDBJ databases">
        <authorList>
            <person name="Lanie J.A."/>
            <person name="Ng W.-L."/>
            <person name="Kazmierczak K.M."/>
            <person name="Andrzejewski T.M."/>
            <person name="Davidsen T.M."/>
            <person name="Wayne K.J."/>
            <person name="Tettelin H."/>
            <person name="Glass J.I."/>
            <person name="Rusch D."/>
            <person name="Podicherti R."/>
            <person name="Tsui H.-C.T."/>
            <person name="Winkler M.E."/>
        </authorList>
    </citation>
    <scope>NUCLEOTIDE SEQUENCE</scope>
</reference>
<name>A0A382U0A1_9ZZZZ</name>